<accession>K9HSW4</accession>
<dbReference type="STRING" id="1238182.C882_3789"/>
<sequence length="677" mass="72259">MTQRKNGLLTLAVLLGGAATAGAATTKEDAERPAMTELPRLLQEHGQAHQLPFVEQTARYAYEPPDDMVLNPPAEPAETTYDLWGETLTQADVARDPSRADPANGAVPITQDLLDLGQAKFYRAPFGSERFFSDIVGVGAGPITADGILKAALALDGGHTDNLRVPLAYDVSVGGRTFRKGELIDTGFDVPQGAIWPIGLAISVDETGRERVGITCALCHSAVDPESGKVIHGAANVDVNSSRLIAFAPNSTAFMTHTDIDLAEVPKGDDTVTLADGTTHTLPDAEALEERVDALFLDAFPGSTDTSIDLTANPTQIPDSFTKGEHPYSWNGIFMAGPFGGLSGLTNNVHAFGADPTGQADDARRFFGLPSEVYQAILLRNAANPAFRWDPDGDRTPDEVFRQADPTPGRPGLAEVIRMPTWPQPSLLSLDGSMIAQEGSTAWREVNAISAWQNALTPPPAAAVPEERAAHGRAVFEAAGCADCHSGPFLTNNRIIPLAEIGTNPSRATIQLIQERTPPRMWAFDEPVPVREDAKVLDVPTDMLDQDQVALAFGTGTVRGGYAVPGLLGVGWSPPYLHDGSIAVGPDGETDLGPAGTVYRHVRPDARESLRALVDRGLRDKVIAANKADDVLRRAHSDGTGHEYWADADAGFSDDEQEALLDYLMSLSKPVQEARAD</sequence>
<dbReference type="OrthoDB" id="9805202at2"/>
<name>K9HSW4_9PROT</name>
<keyword evidence="6" id="KW-0732">Signal</keyword>
<dbReference type="EMBL" id="ANHY01000006">
    <property type="protein sequence ID" value="EKV31416.1"/>
    <property type="molecule type" value="Genomic_DNA"/>
</dbReference>
<dbReference type="AlphaFoldDB" id="K9HSW4"/>
<dbReference type="PANTHER" id="PTHR30600:SF9">
    <property type="entry name" value="BLR7738 PROTEIN"/>
    <property type="match status" value="1"/>
</dbReference>
<gene>
    <name evidence="8" type="ORF">C882_3789</name>
</gene>
<keyword evidence="2 4" id="KW-0479">Metal-binding</keyword>
<proteinExistence type="predicted"/>
<feature type="compositionally biased region" description="Basic and acidic residues" evidence="5">
    <location>
        <begin position="389"/>
        <end position="402"/>
    </location>
</feature>
<keyword evidence="1 4" id="KW-0349">Heme</keyword>
<keyword evidence="3 4" id="KW-0408">Iron</keyword>
<dbReference type="InterPro" id="IPR051395">
    <property type="entry name" value="Cytochrome_c_Peroxidase/MauG"/>
</dbReference>
<dbReference type="InterPro" id="IPR036909">
    <property type="entry name" value="Cyt_c-like_dom_sf"/>
</dbReference>
<reference evidence="8 9" key="1">
    <citation type="journal article" date="2013" name="Genome Announc.">
        <title>Draft Genome Sequence of an Alphaproteobacterium, Caenispirillum salinarum AK4(T), Isolated from a Solar Saltern.</title>
        <authorList>
            <person name="Khatri I."/>
            <person name="Singh A."/>
            <person name="Korpole S."/>
            <person name="Pinnaka A.K."/>
            <person name="Subramanian S."/>
        </authorList>
    </citation>
    <scope>NUCLEOTIDE SEQUENCE [LARGE SCALE GENOMIC DNA]</scope>
    <source>
        <strain evidence="8 9">AK4</strain>
    </source>
</reference>
<feature type="chain" id="PRO_5003930323" description="Cytochrome c domain-containing protein" evidence="6">
    <location>
        <begin position="24"/>
        <end position="677"/>
    </location>
</feature>
<feature type="domain" description="Cytochrome c" evidence="7">
    <location>
        <begin position="467"/>
        <end position="668"/>
    </location>
</feature>
<comment type="caution">
    <text evidence="8">The sequence shown here is derived from an EMBL/GenBank/DDBJ whole genome shotgun (WGS) entry which is preliminary data.</text>
</comment>
<evidence type="ECO:0000256" key="4">
    <source>
        <dbReference type="PROSITE-ProRule" id="PRU00433"/>
    </source>
</evidence>
<evidence type="ECO:0000313" key="9">
    <source>
        <dbReference type="Proteomes" id="UP000009881"/>
    </source>
</evidence>
<keyword evidence="9" id="KW-1185">Reference proteome</keyword>
<dbReference type="Proteomes" id="UP000009881">
    <property type="component" value="Unassembled WGS sequence"/>
</dbReference>
<dbReference type="PANTHER" id="PTHR30600">
    <property type="entry name" value="CYTOCHROME C PEROXIDASE-RELATED"/>
    <property type="match status" value="1"/>
</dbReference>
<dbReference type="GO" id="GO:0009055">
    <property type="term" value="F:electron transfer activity"/>
    <property type="evidence" value="ECO:0007669"/>
    <property type="project" value="InterPro"/>
</dbReference>
<dbReference type="SUPFAM" id="SSF46626">
    <property type="entry name" value="Cytochrome c"/>
    <property type="match status" value="1"/>
</dbReference>
<dbReference type="eggNOG" id="COG1858">
    <property type="taxonomic scope" value="Bacteria"/>
</dbReference>
<dbReference type="RefSeq" id="WP_009539897.1">
    <property type="nucleotide sequence ID" value="NZ_ANHY01000006.1"/>
</dbReference>
<evidence type="ECO:0000313" key="8">
    <source>
        <dbReference type="EMBL" id="EKV31416.1"/>
    </source>
</evidence>
<feature type="region of interest" description="Disordered" evidence="5">
    <location>
        <begin position="388"/>
        <end position="412"/>
    </location>
</feature>
<dbReference type="InterPro" id="IPR009056">
    <property type="entry name" value="Cyt_c-like_dom"/>
</dbReference>
<dbReference type="PROSITE" id="PS51007">
    <property type="entry name" value="CYTC"/>
    <property type="match status" value="1"/>
</dbReference>
<evidence type="ECO:0000256" key="5">
    <source>
        <dbReference type="SAM" id="MobiDB-lite"/>
    </source>
</evidence>
<evidence type="ECO:0000259" key="7">
    <source>
        <dbReference type="PROSITE" id="PS51007"/>
    </source>
</evidence>
<dbReference type="GO" id="GO:0046872">
    <property type="term" value="F:metal ion binding"/>
    <property type="evidence" value="ECO:0007669"/>
    <property type="project" value="UniProtKB-KW"/>
</dbReference>
<evidence type="ECO:0000256" key="6">
    <source>
        <dbReference type="SAM" id="SignalP"/>
    </source>
</evidence>
<protein>
    <recommendedName>
        <fullName evidence="7">Cytochrome c domain-containing protein</fullName>
    </recommendedName>
</protein>
<dbReference type="GO" id="GO:0004130">
    <property type="term" value="F:cytochrome-c peroxidase activity"/>
    <property type="evidence" value="ECO:0007669"/>
    <property type="project" value="TreeGrafter"/>
</dbReference>
<dbReference type="GO" id="GO:0020037">
    <property type="term" value="F:heme binding"/>
    <property type="evidence" value="ECO:0007669"/>
    <property type="project" value="InterPro"/>
</dbReference>
<dbReference type="Gene3D" id="1.10.760.10">
    <property type="entry name" value="Cytochrome c-like domain"/>
    <property type="match status" value="1"/>
</dbReference>
<feature type="signal peptide" evidence="6">
    <location>
        <begin position="1"/>
        <end position="23"/>
    </location>
</feature>
<organism evidence="8 9">
    <name type="scientific">Caenispirillum salinarum AK4</name>
    <dbReference type="NCBI Taxonomy" id="1238182"/>
    <lineage>
        <taxon>Bacteria</taxon>
        <taxon>Pseudomonadati</taxon>
        <taxon>Pseudomonadota</taxon>
        <taxon>Alphaproteobacteria</taxon>
        <taxon>Rhodospirillales</taxon>
        <taxon>Novispirillaceae</taxon>
        <taxon>Caenispirillum</taxon>
    </lineage>
</organism>
<evidence type="ECO:0000256" key="3">
    <source>
        <dbReference type="ARBA" id="ARBA00023004"/>
    </source>
</evidence>
<evidence type="ECO:0000256" key="2">
    <source>
        <dbReference type="ARBA" id="ARBA00022723"/>
    </source>
</evidence>
<evidence type="ECO:0000256" key="1">
    <source>
        <dbReference type="ARBA" id="ARBA00022617"/>
    </source>
</evidence>